<comment type="caution">
    <text evidence="3">The sequence shown here is derived from an EMBL/GenBank/DDBJ whole genome shotgun (WGS) entry which is preliminary data.</text>
</comment>
<dbReference type="RefSeq" id="WP_204913327.1">
    <property type="nucleotide sequence ID" value="NZ_BAAAYR010000004.1"/>
</dbReference>
<name>A0ABP6XV83_9ACTN</name>
<evidence type="ECO:0000256" key="1">
    <source>
        <dbReference type="SAM" id="MobiDB-lite"/>
    </source>
</evidence>
<accession>A0ABP6XV83</accession>
<reference evidence="4" key="1">
    <citation type="journal article" date="2019" name="Int. J. Syst. Evol. Microbiol.">
        <title>The Global Catalogue of Microorganisms (GCM) 10K type strain sequencing project: providing services to taxonomists for standard genome sequencing and annotation.</title>
        <authorList>
            <consortium name="The Broad Institute Genomics Platform"/>
            <consortium name="The Broad Institute Genome Sequencing Center for Infectious Disease"/>
            <person name="Wu L."/>
            <person name="Ma J."/>
        </authorList>
    </citation>
    <scope>NUCLEOTIDE SEQUENCE [LARGE SCALE GENOMIC DNA]</scope>
    <source>
        <strain evidence="4">JCM 16540</strain>
    </source>
</reference>
<evidence type="ECO:0000256" key="2">
    <source>
        <dbReference type="SAM" id="Phobius"/>
    </source>
</evidence>
<dbReference type="InterPro" id="IPR021454">
    <property type="entry name" value="DUF3105"/>
</dbReference>
<dbReference type="Pfam" id="PF11303">
    <property type="entry name" value="DUF3105"/>
    <property type="match status" value="1"/>
</dbReference>
<gene>
    <name evidence="3" type="ORF">GCM10022197_28800</name>
</gene>
<evidence type="ECO:0000313" key="3">
    <source>
        <dbReference type="EMBL" id="GAA3570609.1"/>
    </source>
</evidence>
<keyword evidence="2" id="KW-0472">Membrane</keyword>
<sequence length="269" mass="28345">MTHAPMPKPSAGRSDGQGAGPRSGGAGGSGKGGSGSRRDRLASFEKARKAEQRRRTILLLSVCVVVAAALLAYPIYLVAKDSKATAAGLASIGVPVADAGCDPVAENAATGNQEHVAEGTKVDYAQSPPDSGKHYPSPASFTKHFYSTDDRPAIETLVHNLEHGYTIAWYRADAPADDVTALRQAASTFGSETYDPTQKFIAAPYETTDGTFPEGKDVVLARWTADPQNPGDQTKQKGVRQLCTRVSGQAISDFMAQYPYSSSPEPNAA</sequence>
<proteinExistence type="predicted"/>
<keyword evidence="4" id="KW-1185">Reference proteome</keyword>
<organism evidence="3 4">
    <name type="scientific">Microlunatus spumicola</name>
    <dbReference type="NCBI Taxonomy" id="81499"/>
    <lineage>
        <taxon>Bacteria</taxon>
        <taxon>Bacillati</taxon>
        <taxon>Actinomycetota</taxon>
        <taxon>Actinomycetes</taxon>
        <taxon>Propionibacteriales</taxon>
        <taxon>Propionibacteriaceae</taxon>
        <taxon>Microlunatus</taxon>
    </lineage>
</organism>
<feature type="compositionally biased region" description="Basic and acidic residues" evidence="1">
    <location>
        <begin position="36"/>
        <end position="47"/>
    </location>
</feature>
<protein>
    <recommendedName>
        <fullName evidence="5">DUF3105 domain-containing protein</fullName>
    </recommendedName>
</protein>
<evidence type="ECO:0008006" key="5">
    <source>
        <dbReference type="Google" id="ProtNLM"/>
    </source>
</evidence>
<feature type="transmembrane region" description="Helical" evidence="2">
    <location>
        <begin position="56"/>
        <end position="76"/>
    </location>
</feature>
<feature type="region of interest" description="Disordered" evidence="1">
    <location>
        <begin position="1"/>
        <end position="47"/>
    </location>
</feature>
<dbReference type="Proteomes" id="UP001500767">
    <property type="component" value="Unassembled WGS sequence"/>
</dbReference>
<evidence type="ECO:0000313" key="4">
    <source>
        <dbReference type="Proteomes" id="UP001500767"/>
    </source>
</evidence>
<keyword evidence="2" id="KW-0812">Transmembrane</keyword>
<dbReference type="EMBL" id="BAAAYR010000004">
    <property type="protein sequence ID" value="GAA3570609.1"/>
    <property type="molecule type" value="Genomic_DNA"/>
</dbReference>
<keyword evidence="2" id="KW-1133">Transmembrane helix</keyword>
<feature type="compositionally biased region" description="Gly residues" evidence="1">
    <location>
        <begin position="15"/>
        <end position="35"/>
    </location>
</feature>